<dbReference type="EMBL" id="CAXITT010000138">
    <property type="protein sequence ID" value="CAL1533223.1"/>
    <property type="molecule type" value="Genomic_DNA"/>
</dbReference>
<evidence type="ECO:0000313" key="3">
    <source>
        <dbReference type="EMBL" id="CAL1533223.1"/>
    </source>
</evidence>
<keyword evidence="4" id="KW-1185">Reference proteome</keyword>
<feature type="domain" description="TNFR-Cys" evidence="2">
    <location>
        <begin position="224"/>
        <end position="272"/>
    </location>
</feature>
<dbReference type="AlphaFoldDB" id="A0AAV2HGW8"/>
<organism evidence="3 4">
    <name type="scientific">Lymnaea stagnalis</name>
    <name type="common">Great pond snail</name>
    <name type="synonym">Helix stagnalis</name>
    <dbReference type="NCBI Taxonomy" id="6523"/>
    <lineage>
        <taxon>Eukaryota</taxon>
        <taxon>Metazoa</taxon>
        <taxon>Spiralia</taxon>
        <taxon>Lophotrochozoa</taxon>
        <taxon>Mollusca</taxon>
        <taxon>Gastropoda</taxon>
        <taxon>Heterobranchia</taxon>
        <taxon>Euthyneura</taxon>
        <taxon>Panpulmonata</taxon>
        <taxon>Hygrophila</taxon>
        <taxon>Lymnaeoidea</taxon>
        <taxon>Lymnaeidae</taxon>
        <taxon>Lymnaea</taxon>
    </lineage>
</organism>
<proteinExistence type="predicted"/>
<protein>
    <recommendedName>
        <fullName evidence="2">TNFR-Cys domain-containing protein</fullName>
    </recommendedName>
</protein>
<evidence type="ECO:0000259" key="2">
    <source>
        <dbReference type="PROSITE" id="PS50050"/>
    </source>
</evidence>
<comment type="caution">
    <text evidence="3">The sequence shown here is derived from an EMBL/GenBank/DDBJ whole genome shotgun (WGS) entry which is preliminary data.</text>
</comment>
<dbReference type="InterPro" id="IPR001368">
    <property type="entry name" value="TNFR/NGFR_Cys_rich_reg"/>
</dbReference>
<sequence>QCEIVGEPCTKTGDASFLCKVKFYRPCCDISKVCTCCWECSPRDVGGVVTNLHPKHEKRPCASRGNTLCCSDSHSACERNAWKWPLNIVTVKRTIKLRDSSRIPASVSSTALKLSEIVIRRVPRQILMPAPTLKPVCDPNIPSRSMPMPSSLGRVRSSSDIQPNVCGEGEYLDWFECRPCSEGTFMTAKMAQDRDYLTCETCYEPQMYEIIVESCTKTRDAKIKCEDGYYRRNVPGKPCQSECRRCDVCGLGINMFKNYEARACNGDQNTLCCHGHDMIAVKDECVLKKATSSPSSTAPAVTSESKNELGTVPYKTYSATHQGKGAVNDASTLYLRSKQQ</sequence>
<accession>A0AAV2HGW8</accession>
<dbReference type="Proteomes" id="UP001497497">
    <property type="component" value="Unassembled WGS sequence"/>
</dbReference>
<comment type="caution">
    <text evidence="1">Lacks conserved residue(s) required for the propagation of feature annotation.</text>
</comment>
<reference evidence="3 4" key="1">
    <citation type="submission" date="2024-04" db="EMBL/GenBank/DDBJ databases">
        <authorList>
            <consortium name="Genoscope - CEA"/>
            <person name="William W."/>
        </authorList>
    </citation>
    <scope>NUCLEOTIDE SEQUENCE [LARGE SCALE GENOMIC DNA]</scope>
</reference>
<gene>
    <name evidence="3" type="ORF">GSLYS_00007241001</name>
</gene>
<dbReference type="PROSITE" id="PS50050">
    <property type="entry name" value="TNFR_NGFR_2"/>
    <property type="match status" value="1"/>
</dbReference>
<feature type="repeat" description="TNFR-Cys" evidence="1">
    <location>
        <begin position="224"/>
        <end position="272"/>
    </location>
</feature>
<evidence type="ECO:0000313" key="4">
    <source>
        <dbReference type="Proteomes" id="UP001497497"/>
    </source>
</evidence>
<name>A0AAV2HGW8_LYMST</name>
<feature type="non-terminal residue" evidence="3">
    <location>
        <position position="340"/>
    </location>
</feature>
<feature type="non-terminal residue" evidence="3">
    <location>
        <position position="1"/>
    </location>
</feature>
<evidence type="ECO:0000256" key="1">
    <source>
        <dbReference type="PROSITE-ProRule" id="PRU00206"/>
    </source>
</evidence>